<dbReference type="AlphaFoldDB" id="A0A928VRS2"/>
<dbReference type="Proteomes" id="UP000621799">
    <property type="component" value="Unassembled WGS sequence"/>
</dbReference>
<dbReference type="InterPro" id="IPR016187">
    <property type="entry name" value="CTDL_fold"/>
</dbReference>
<accession>A0A928VRS2</accession>
<name>A0A928VRS2_9CYAN</name>
<feature type="domain" description="Sulfatase-modifying factor enzyme-like" evidence="1">
    <location>
        <begin position="36"/>
        <end position="301"/>
    </location>
</feature>
<evidence type="ECO:0000313" key="2">
    <source>
        <dbReference type="EMBL" id="MBE9039184.1"/>
    </source>
</evidence>
<dbReference type="InterPro" id="IPR051043">
    <property type="entry name" value="Sulfatase_Mod_Factor_Kinase"/>
</dbReference>
<reference evidence="2" key="1">
    <citation type="submission" date="2020-10" db="EMBL/GenBank/DDBJ databases">
        <authorList>
            <person name="Castelo-Branco R."/>
            <person name="Eusebio N."/>
            <person name="Adriana R."/>
            <person name="Vieira A."/>
            <person name="Brugerolle De Fraissinette N."/>
            <person name="Rezende De Castro R."/>
            <person name="Schneider M.P."/>
            <person name="Vasconcelos V."/>
            <person name="Leao P.N."/>
        </authorList>
    </citation>
    <scope>NUCLEOTIDE SEQUENCE</scope>
    <source>
        <strain evidence="2">LEGE 11467</strain>
    </source>
</reference>
<organism evidence="2 3">
    <name type="scientific">Zarconia navalis LEGE 11467</name>
    <dbReference type="NCBI Taxonomy" id="1828826"/>
    <lineage>
        <taxon>Bacteria</taxon>
        <taxon>Bacillati</taxon>
        <taxon>Cyanobacteriota</taxon>
        <taxon>Cyanophyceae</taxon>
        <taxon>Oscillatoriophycideae</taxon>
        <taxon>Oscillatoriales</taxon>
        <taxon>Oscillatoriales incertae sedis</taxon>
        <taxon>Zarconia</taxon>
        <taxon>Zarconia navalis</taxon>
    </lineage>
</organism>
<dbReference type="GO" id="GO:0120147">
    <property type="term" value="F:formylglycine-generating oxidase activity"/>
    <property type="evidence" value="ECO:0007669"/>
    <property type="project" value="TreeGrafter"/>
</dbReference>
<dbReference type="Gene3D" id="3.90.1580.10">
    <property type="entry name" value="paralog of FGE (formylglycine-generating enzyme)"/>
    <property type="match status" value="1"/>
</dbReference>
<gene>
    <name evidence="2" type="ORF">IQ235_00040</name>
</gene>
<dbReference type="InterPro" id="IPR042095">
    <property type="entry name" value="SUMF_sf"/>
</dbReference>
<evidence type="ECO:0000313" key="3">
    <source>
        <dbReference type="Proteomes" id="UP000621799"/>
    </source>
</evidence>
<dbReference type="EMBL" id="JADEXN010000001">
    <property type="protein sequence ID" value="MBE9039184.1"/>
    <property type="molecule type" value="Genomic_DNA"/>
</dbReference>
<sequence length="302" mass="34679">MSVGVAIAAIFLGWYFLKPRPEPIAIAREKCESDEEFVWIEGGEFIRGSDDAERDYAYEISAVAAAESTELVDRTESRLRKQGWFDRERDRQERDLPAFCIGRNLVTNEQYQTFVRATDYPAPAISEFDYQQQGFLVHPYSTVKPYLWNRQTYPDGQGQHPVVLVSYEDARAYADWKGQQDDRTYSLPSALEWEKAARGTDGRYFPWGNQWYADGTNWAGSEPQGSSEVALYPTSRSLYGVEDMAGNVFEFTSSVYQRGLQRVSLMKGCSWDDLPGFCRGAYQHARPIESRHILFGFRLVRK</sequence>
<dbReference type="InterPro" id="IPR005532">
    <property type="entry name" value="SUMF_dom"/>
</dbReference>
<keyword evidence="3" id="KW-1185">Reference proteome</keyword>
<proteinExistence type="predicted"/>
<comment type="caution">
    <text evidence="2">The sequence shown here is derived from an EMBL/GenBank/DDBJ whole genome shotgun (WGS) entry which is preliminary data.</text>
</comment>
<protein>
    <submittedName>
        <fullName evidence="2">SUMF1/EgtB/PvdO family nonheme iron enzyme</fullName>
    </submittedName>
</protein>
<evidence type="ECO:0000259" key="1">
    <source>
        <dbReference type="Pfam" id="PF03781"/>
    </source>
</evidence>
<dbReference type="PANTHER" id="PTHR23150">
    <property type="entry name" value="SULFATASE MODIFYING FACTOR 1, 2"/>
    <property type="match status" value="1"/>
</dbReference>
<dbReference type="PANTHER" id="PTHR23150:SF19">
    <property type="entry name" value="FORMYLGLYCINE-GENERATING ENZYME"/>
    <property type="match status" value="1"/>
</dbReference>
<dbReference type="Pfam" id="PF03781">
    <property type="entry name" value="FGE-sulfatase"/>
    <property type="match status" value="1"/>
</dbReference>
<dbReference type="SUPFAM" id="SSF56436">
    <property type="entry name" value="C-type lectin-like"/>
    <property type="match status" value="1"/>
</dbReference>